<proteinExistence type="predicted"/>
<evidence type="ECO:0000313" key="3">
    <source>
        <dbReference type="Proteomes" id="UP000000702"/>
    </source>
</evidence>
<feature type="compositionally biased region" description="Low complexity" evidence="1">
    <location>
        <begin position="169"/>
        <end position="181"/>
    </location>
</feature>
<comment type="caution">
    <text evidence="2">The sequence shown here is derived from an EMBL/GenBank/DDBJ whole genome shotgun (WGS) entry which is preliminary data.</text>
</comment>
<organism evidence="2 3">
    <name type="scientific">Trypanosoma congolense (strain IL3000)</name>
    <dbReference type="NCBI Taxonomy" id="1068625"/>
    <lineage>
        <taxon>Eukaryota</taxon>
        <taxon>Discoba</taxon>
        <taxon>Euglenozoa</taxon>
        <taxon>Kinetoplastea</taxon>
        <taxon>Metakinetoplastina</taxon>
        <taxon>Trypanosomatida</taxon>
        <taxon>Trypanosomatidae</taxon>
        <taxon>Trypanosoma</taxon>
        <taxon>Nannomonas</taxon>
    </lineage>
</organism>
<feature type="region of interest" description="Disordered" evidence="1">
    <location>
        <begin position="160"/>
        <end position="181"/>
    </location>
</feature>
<dbReference type="EMBL" id="CAEQ01000689">
    <property type="protein sequence ID" value="CCD12364.1"/>
    <property type="molecule type" value="Genomic_DNA"/>
</dbReference>
<sequence>MEAHGSHGPGEHGSDVGLSPWDVWYYRATTLCPPLTYTMTTPVPYVLAESMNDPDNLSLLQFLELTCQEVPLHLVRFSVGDFIRDPERCIPEDMLSKDILDKLDRMRCDLYGGLLEQCNLFAASHIETLEDWVQKGSSVNVGAIALSLLEEALWSAREEQVHAQPPSPASSSSLQDSFFSS</sequence>
<protein>
    <submittedName>
        <fullName evidence="2">WGS project CAEQ00000000 data, annotated contig 1303</fullName>
    </submittedName>
</protein>
<accession>F9W5B5</accession>
<dbReference type="Proteomes" id="UP000000702">
    <property type="component" value="Unassembled WGS sequence"/>
</dbReference>
<reference evidence="3" key="1">
    <citation type="submission" date="2011-07" db="EMBL/GenBank/DDBJ databases">
        <title>Divergent evolution of antigenic variation in African trypanosomes.</title>
        <authorList>
            <person name="Jackson A.P."/>
            <person name="Berry A."/>
            <person name="Allison H.C."/>
            <person name="Burton P."/>
            <person name="Anderson J."/>
            <person name="Aslett M."/>
            <person name="Brown R."/>
            <person name="Corton N."/>
            <person name="Harris D."/>
            <person name="Hauser H."/>
            <person name="Gamble J."/>
            <person name="Gilderthorp R."/>
            <person name="McQuillan J."/>
            <person name="Quail M.A."/>
            <person name="Sanders M."/>
            <person name="Van Tonder A."/>
            <person name="Ginger M.L."/>
            <person name="Donelson J.E."/>
            <person name="Field M.C."/>
            <person name="Barry J.D."/>
            <person name="Berriman M."/>
            <person name="Hertz-Fowler C."/>
        </authorList>
    </citation>
    <scope>NUCLEOTIDE SEQUENCE [LARGE SCALE GENOMIC DNA]</scope>
    <source>
        <strain evidence="3">IL3000</strain>
    </source>
</reference>
<evidence type="ECO:0000256" key="1">
    <source>
        <dbReference type="SAM" id="MobiDB-lite"/>
    </source>
</evidence>
<evidence type="ECO:0000313" key="2">
    <source>
        <dbReference type="EMBL" id="CCD12364.1"/>
    </source>
</evidence>
<dbReference type="VEuPathDB" id="TriTrypDB:TcIL3000_0_32490"/>
<keyword evidence="3" id="KW-1185">Reference proteome</keyword>
<reference evidence="2 3" key="2">
    <citation type="journal article" date="2012" name="Proc. Natl. Acad. Sci. U.S.A.">
        <title>Antigenic diversity is generated by distinct evolutionary mechanisms in African trypanosome species.</title>
        <authorList>
            <person name="Jackson A.P."/>
            <person name="Berry A."/>
            <person name="Aslett M."/>
            <person name="Allison H.C."/>
            <person name="Burton P."/>
            <person name="Vavrova-Anderson J."/>
            <person name="Brown R."/>
            <person name="Browne H."/>
            <person name="Corton N."/>
            <person name="Hauser H."/>
            <person name="Gamble J."/>
            <person name="Gilderthorp R."/>
            <person name="Marcello L."/>
            <person name="McQuillan J."/>
            <person name="Otto T.D."/>
            <person name="Quail M.A."/>
            <person name="Sanders M.J."/>
            <person name="van Tonder A."/>
            <person name="Ginger M.L."/>
            <person name="Field M.C."/>
            <person name="Barry J.D."/>
            <person name="Hertz-Fowler C."/>
            <person name="Berriman M."/>
        </authorList>
    </citation>
    <scope>NUCLEOTIDE SEQUENCE [LARGE SCALE GENOMIC DNA]</scope>
    <source>
        <strain evidence="2 3">IL3000</strain>
    </source>
</reference>
<gene>
    <name evidence="2" type="ORF">TCIL3000_0_32490</name>
</gene>
<dbReference type="AlphaFoldDB" id="F9W5B5"/>
<name>F9W5B5_TRYCI</name>